<gene>
    <name evidence="5" type="ORF">SAMN05421686_102277</name>
</gene>
<keyword evidence="6" id="KW-1185">Reference proteome</keyword>
<proteinExistence type="predicted"/>
<evidence type="ECO:0000256" key="3">
    <source>
        <dbReference type="ARBA" id="ARBA00023163"/>
    </source>
</evidence>
<organism evidence="5 6">
    <name type="scientific">Thalassolituus maritimus</name>
    <dbReference type="NCBI Taxonomy" id="484498"/>
    <lineage>
        <taxon>Bacteria</taxon>
        <taxon>Pseudomonadati</taxon>
        <taxon>Pseudomonadota</taxon>
        <taxon>Gammaproteobacteria</taxon>
        <taxon>Oceanospirillales</taxon>
        <taxon>Oceanospirillaceae</taxon>
        <taxon>Thalassolituus</taxon>
    </lineage>
</organism>
<dbReference type="InterPro" id="IPR009057">
    <property type="entry name" value="Homeodomain-like_sf"/>
</dbReference>
<evidence type="ECO:0000256" key="1">
    <source>
        <dbReference type="ARBA" id="ARBA00023015"/>
    </source>
</evidence>
<evidence type="ECO:0000256" key="2">
    <source>
        <dbReference type="ARBA" id="ARBA00023125"/>
    </source>
</evidence>
<name>A0A1N7K136_9GAMM</name>
<keyword evidence="1" id="KW-0805">Transcription regulation</keyword>
<dbReference type="AlphaFoldDB" id="A0A1N7K136"/>
<dbReference type="PRINTS" id="PR00032">
    <property type="entry name" value="HTHARAC"/>
</dbReference>
<keyword evidence="2" id="KW-0238">DNA-binding</keyword>
<dbReference type="SMART" id="SM00342">
    <property type="entry name" value="HTH_ARAC"/>
    <property type="match status" value="1"/>
</dbReference>
<dbReference type="STRING" id="484498.SAMN05421686_102277"/>
<dbReference type="GO" id="GO:0005829">
    <property type="term" value="C:cytosol"/>
    <property type="evidence" value="ECO:0007669"/>
    <property type="project" value="TreeGrafter"/>
</dbReference>
<dbReference type="Proteomes" id="UP000185639">
    <property type="component" value="Unassembled WGS sequence"/>
</dbReference>
<evidence type="ECO:0000313" key="6">
    <source>
        <dbReference type="Proteomes" id="UP000185639"/>
    </source>
</evidence>
<reference evidence="6" key="1">
    <citation type="submission" date="2017-01" db="EMBL/GenBank/DDBJ databases">
        <authorList>
            <person name="Varghese N."/>
            <person name="Submissions S."/>
        </authorList>
    </citation>
    <scope>NUCLEOTIDE SEQUENCE [LARGE SCALE GENOMIC DNA]</scope>
    <source>
        <strain evidence="6">DSM 24913</strain>
    </source>
</reference>
<feature type="domain" description="HTH araC/xylS-type" evidence="4">
    <location>
        <begin position="239"/>
        <end position="336"/>
    </location>
</feature>
<dbReference type="PANTHER" id="PTHR47894:SF1">
    <property type="entry name" value="HTH-TYPE TRANSCRIPTIONAL REGULATOR VQSM"/>
    <property type="match status" value="1"/>
</dbReference>
<sequence length="337" mass="37284">MSALANKRAISSVKIMTELGQHYGLSTSYCLQNTGVTPELLEDSSALVTGAQELQVIENLVHGLPEARGLGLQAGMRYQLTTFGIWGFAIISSPTVRDAIDVALRFTDLSFVLLKFSYHETAESAEIVMGVEHIPTHLRQFVVERHLAVFMMLAREMMGSEVLAPREIHLTIDELPLPGLADLMPTTHIFLGADQNRFVLDPSLLARRVPKANAATAAFCLKQCQELLNQRHSASGLSGDIRAYLLENLTDIPAMSEVAAHFFLSQRTLSRRLEDEGSSFRELVDDVREGVAAELLETAKLSVESVAERLGYAEPASFIRAFKRWTGVTPAQYRRAR</sequence>
<dbReference type="InterPro" id="IPR032687">
    <property type="entry name" value="AraC-type_N"/>
</dbReference>
<evidence type="ECO:0000259" key="4">
    <source>
        <dbReference type="PROSITE" id="PS01124"/>
    </source>
</evidence>
<dbReference type="InterPro" id="IPR020449">
    <property type="entry name" value="Tscrpt_reg_AraC-type_HTH"/>
</dbReference>
<dbReference type="SUPFAM" id="SSF46689">
    <property type="entry name" value="Homeodomain-like"/>
    <property type="match status" value="1"/>
</dbReference>
<dbReference type="Pfam" id="PF12625">
    <property type="entry name" value="Arabinose_bd"/>
    <property type="match status" value="1"/>
</dbReference>
<keyword evidence="3" id="KW-0804">Transcription</keyword>
<evidence type="ECO:0000313" key="5">
    <source>
        <dbReference type="EMBL" id="SIS55154.1"/>
    </source>
</evidence>
<dbReference type="EMBL" id="FTOH01000002">
    <property type="protein sequence ID" value="SIS55154.1"/>
    <property type="molecule type" value="Genomic_DNA"/>
</dbReference>
<dbReference type="InterPro" id="IPR018060">
    <property type="entry name" value="HTH_AraC"/>
</dbReference>
<dbReference type="GO" id="GO:0003700">
    <property type="term" value="F:DNA-binding transcription factor activity"/>
    <property type="evidence" value="ECO:0007669"/>
    <property type="project" value="InterPro"/>
</dbReference>
<dbReference type="GO" id="GO:0000976">
    <property type="term" value="F:transcription cis-regulatory region binding"/>
    <property type="evidence" value="ECO:0007669"/>
    <property type="project" value="TreeGrafter"/>
</dbReference>
<dbReference type="Pfam" id="PF12833">
    <property type="entry name" value="HTH_18"/>
    <property type="match status" value="1"/>
</dbReference>
<dbReference type="PANTHER" id="PTHR47894">
    <property type="entry name" value="HTH-TYPE TRANSCRIPTIONAL REGULATOR GADX"/>
    <property type="match status" value="1"/>
</dbReference>
<accession>A0A1N7K136</accession>
<dbReference type="PROSITE" id="PS01124">
    <property type="entry name" value="HTH_ARAC_FAMILY_2"/>
    <property type="match status" value="1"/>
</dbReference>
<protein>
    <submittedName>
        <fullName evidence="5">Transcriptional regulator, AraC family</fullName>
    </submittedName>
</protein>
<dbReference type="Gene3D" id="1.10.10.60">
    <property type="entry name" value="Homeodomain-like"/>
    <property type="match status" value="1"/>
</dbReference>